<dbReference type="EMBL" id="KJ184752">
    <property type="protein sequence ID" value="AHL38048.1"/>
    <property type="molecule type" value="Genomic_DNA"/>
</dbReference>
<gene>
    <name evidence="2" type="primary">hgcA</name>
</gene>
<feature type="non-terminal residue" evidence="2">
    <location>
        <position position="220"/>
    </location>
</feature>
<feature type="transmembrane region" description="Helical" evidence="1">
    <location>
        <begin position="190"/>
        <end position="212"/>
    </location>
</feature>
<evidence type="ECO:0000313" key="2">
    <source>
        <dbReference type="EMBL" id="AHL38048.1"/>
    </source>
</evidence>
<feature type="transmembrane region" description="Helical" evidence="1">
    <location>
        <begin position="106"/>
        <end position="127"/>
    </location>
</feature>
<sequence length="220" mass="23841">INIWCAAGKGTFGTEELIRRIASVSLSTAVRHRTLILPQLGASGVAAHIVTRMTGFKVVYGPVRATDICRFLEAGMKADRKMRTVSFTLAERLAVVPIEIVQTWKLALAALLFHLLINYAAGHAISWVTFLGFLPYAGAILVGSFLVPAILPWIPGRSLAFKGWLVGVAAVLLYGLFVNRPWMDSLASLLILPAISSFLALNFTGATPYTSLSGVKKEMR</sequence>
<reference evidence="2" key="1">
    <citation type="journal article" date="2014" name="Appl. Environ. Microbiol.">
        <title>Analysis of the Microbial Community Structure by Monitoring an Hg Methylation Gene (hgcA) in Paddy Soils along an Hg Gradient.</title>
        <authorList>
            <person name="Liu Y.R."/>
            <person name="Yu R.Q."/>
            <person name="Zheng Y.M."/>
            <person name="He J.Z."/>
        </authorList>
    </citation>
    <scope>NUCLEOTIDE SEQUENCE</scope>
</reference>
<keyword evidence="1" id="KW-1133">Transmembrane helix</keyword>
<dbReference type="Gene3D" id="3.40.50.11600">
    <property type="match status" value="1"/>
</dbReference>
<evidence type="ECO:0000256" key="1">
    <source>
        <dbReference type="SAM" id="Phobius"/>
    </source>
</evidence>
<accession>W8QLK4</accession>
<keyword evidence="1" id="KW-0472">Membrane</keyword>
<feature type="non-terminal residue" evidence="2">
    <location>
        <position position="1"/>
    </location>
</feature>
<feature type="transmembrane region" description="Helical" evidence="1">
    <location>
        <begin position="161"/>
        <end position="178"/>
    </location>
</feature>
<dbReference type="NCBIfam" id="NF040863">
    <property type="entry name" value="HgcA_corrinoid"/>
    <property type="match status" value="1"/>
</dbReference>
<feature type="transmembrane region" description="Helical" evidence="1">
    <location>
        <begin position="133"/>
        <end position="154"/>
    </location>
</feature>
<organism evidence="2">
    <name type="scientific">uncultured microorganism</name>
    <dbReference type="NCBI Taxonomy" id="358574"/>
    <lineage>
        <taxon>unclassified sequences</taxon>
        <taxon>environmental samples</taxon>
    </lineage>
</organism>
<dbReference type="AlphaFoldDB" id="W8QLK4"/>
<protein>
    <submittedName>
        <fullName evidence="2">Mercury methylating protein</fullName>
    </submittedName>
</protein>
<proteinExistence type="predicted"/>
<name>W8QLK4_9ZZZZ</name>
<keyword evidence="1" id="KW-0812">Transmembrane</keyword>